<dbReference type="AlphaFoldDB" id="A0A9P6DQH2"/>
<dbReference type="EMBL" id="MU129024">
    <property type="protein sequence ID" value="KAF9510022.1"/>
    <property type="molecule type" value="Genomic_DNA"/>
</dbReference>
<evidence type="ECO:0000313" key="2">
    <source>
        <dbReference type="Proteomes" id="UP000886523"/>
    </source>
</evidence>
<dbReference type="Proteomes" id="UP000886523">
    <property type="component" value="Unassembled WGS sequence"/>
</dbReference>
<keyword evidence="2" id="KW-1185">Reference proteome</keyword>
<comment type="caution">
    <text evidence="1">The sequence shown here is derived from an EMBL/GenBank/DDBJ whole genome shotgun (WGS) entry which is preliminary data.</text>
</comment>
<reference evidence="1" key="1">
    <citation type="journal article" date="2020" name="Nat. Commun.">
        <title>Large-scale genome sequencing of mycorrhizal fungi provides insights into the early evolution of symbiotic traits.</title>
        <authorList>
            <person name="Miyauchi S."/>
            <person name="Kiss E."/>
            <person name="Kuo A."/>
            <person name="Drula E."/>
            <person name="Kohler A."/>
            <person name="Sanchez-Garcia M."/>
            <person name="Morin E."/>
            <person name="Andreopoulos B."/>
            <person name="Barry K.W."/>
            <person name="Bonito G."/>
            <person name="Buee M."/>
            <person name="Carver A."/>
            <person name="Chen C."/>
            <person name="Cichocki N."/>
            <person name="Clum A."/>
            <person name="Culley D."/>
            <person name="Crous P.W."/>
            <person name="Fauchery L."/>
            <person name="Girlanda M."/>
            <person name="Hayes R.D."/>
            <person name="Keri Z."/>
            <person name="LaButti K."/>
            <person name="Lipzen A."/>
            <person name="Lombard V."/>
            <person name="Magnuson J."/>
            <person name="Maillard F."/>
            <person name="Murat C."/>
            <person name="Nolan M."/>
            <person name="Ohm R.A."/>
            <person name="Pangilinan J."/>
            <person name="Pereira M.F."/>
            <person name="Perotto S."/>
            <person name="Peter M."/>
            <person name="Pfister S."/>
            <person name="Riley R."/>
            <person name="Sitrit Y."/>
            <person name="Stielow J.B."/>
            <person name="Szollosi G."/>
            <person name="Zifcakova L."/>
            <person name="Stursova M."/>
            <person name="Spatafora J.W."/>
            <person name="Tedersoo L."/>
            <person name="Vaario L.M."/>
            <person name="Yamada A."/>
            <person name="Yan M."/>
            <person name="Wang P."/>
            <person name="Xu J."/>
            <person name="Bruns T."/>
            <person name="Baldrian P."/>
            <person name="Vilgalys R."/>
            <person name="Dunand C."/>
            <person name="Henrissat B."/>
            <person name="Grigoriev I.V."/>
            <person name="Hibbett D."/>
            <person name="Nagy L.G."/>
            <person name="Martin F.M."/>
        </authorList>
    </citation>
    <scope>NUCLEOTIDE SEQUENCE</scope>
    <source>
        <strain evidence="1">UP504</strain>
    </source>
</reference>
<proteinExistence type="predicted"/>
<protein>
    <submittedName>
        <fullName evidence="1">Uncharacterized protein</fullName>
    </submittedName>
</protein>
<evidence type="ECO:0000313" key="1">
    <source>
        <dbReference type="EMBL" id="KAF9510022.1"/>
    </source>
</evidence>
<sequence length="86" mass="9226">METSHDLKTYMSHRPIISQSHPISYHRAPSHLCVFLPVAGDGAAVPVGGTMVDTDLQAKAGDGGDVVICESRHHSNHDDVLRPTNA</sequence>
<organism evidence="1 2">
    <name type="scientific">Hydnum rufescens UP504</name>
    <dbReference type="NCBI Taxonomy" id="1448309"/>
    <lineage>
        <taxon>Eukaryota</taxon>
        <taxon>Fungi</taxon>
        <taxon>Dikarya</taxon>
        <taxon>Basidiomycota</taxon>
        <taxon>Agaricomycotina</taxon>
        <taxon>Agaricomycetes</taxon>
        <taxon>Cantharellales</taxon>
        <taxon>Hydnaceae</taxon>
        <taxon>Hydnum</taxon>
    </lineage>
</organism>
<gene>
    <name evidence="1" type="ORF">BS47DRAFT_1348438</name>
</gene>
<name>A0A9P6DQH2_9AGAM</name>
<accession>A0A9P6DQH2</accession>